<dbReference type="GO" id="GO:0000293">
    <property type="term" value="F:ferric-chelate reductase activity"/>
    <property type="evidence" value="ECO:0007669"/>
    <property type="project" value="TreeGrafter"/>
</dbReference>
<dbReference type="GO" id="GO:0006826">
    <property type="term" value="P:iron ion transport"/>
    <property type="evidence" value="ECO:0007669"/>
    <property type="project" value="TreeGrafter"/>
</dbReference>
<reference evidence="5" key="1">
    <citation type="submission" date="2016-03" db="EMBL/GenBank/DDBJ databases">
        <title>Updated assembly of Pseudogymnoascus destructans, the fungus causing white-nose syndrome of bats.</title>
        <authorList>
            <person name="Palmer J.M."/>
            <person name="Drees K.P."/>
            <person name="Foster J.T."/>
            <person name="Lindner D.L."/>
        </authorList>
    </citation>
    <scope>NUCLEOTIDE SEQUENCE [LARGE SCALE GENOMIC DNA]</scope>
    <source>
        <strain evidence="5">20631-21</strain>
    </source>
</reference>
<keyword evidence="2" id="KW-0560">Oxidoreductase</keyword>
<accession>A0A177AIX6</accession>
<dbReference type="InterPro" id="IPR039261">
    <property type="entry name" value="FNR_nucleotide-bd"/>
</dbReference>
<dbReference type="InterPro" id="IPR051410">
    <property type="entry name" value="Ferric/Cupric_Reductase"/>
</dbReference>
<evidence type="ECO:0000256" key="2">
    <source>
        <dbReference type="ARBA" id="ARBA00023002"/>
    </source>
</evidence>
<dbReference type="SUPFAM" id="SSF52343">
    <property type="entry name" value="Ferredoxin reductase-like, C-terminal NADP-linked domain"/>
    <property type="match status" value="1"/>
</dbReference>
<dbReference type="PANTHER" id="PTHR32361:SF26">
    <property type="entry name" value="FAD-BINDING 8 DOMAIN-CONTAINING PROTEIN-RELATED"/>
    <property type="match status" value="1"/>
</dbReference>
<dbReference type="GO" id="GO:0015677">
    <property type="term" value="P:copper ion import"/>
    <property type="evidence" value="ECO:0007669"/>
    <property type="project" value="TreeGrafter"/>
</dbReference>
<dbReference type="GeneID" id="36285656"/>
<dbReference type="Proteomes" id="UP000077154">
    <property type="component" value="Unassembled WGS sequence"/>
</dbReference>
<evidence type="ECO:0000256" key="1">
    <source>
        <dbReference type="ARBA" id="ARBA00022448"/>
    </source>
</evidence>
<dbReference type="OrthoDB" id="3430630at2759"/>
<dbReference type="RefSeq" id="XP_024326401.1">
    <property type="nucleotide sequence ID" value="XM_024466235.1"/>
</dbReference>
<dbReference type="EMBL" id="KV441390">
    <property type="protein sequence ID" value="OAF61124.1"/>
    <property type="molecule type" value="Genomic_DNA"/>
</dbReference>
<dbReference type="AlphaFoldDB" id="A0A177AIX6"/>
<evidence type="ECO:0000313" key="5">
    <source>
        <dbReference type="EMBL" id="OAF61124.1"/>
    </source>
</evidence>
<evidence type="ECO:0000256" key="3">
    <source>
        <dbReference type="SAM" id="MobiDB-lite"/>
    </source>
</evidence>
<name>A0A177AIX6_9PEZI</name>
<dbReference type="VEuPathDB" id="FungiDB:GMDG_06220"/>
<sequence>MFNGPHGPRVAMDEYESILMVATGFGIAAHLPHLKRLIYGYNARIVRARRIHLVWQIRDKADGLAAQSMLNSVLDEDKYILEVSVYLEYSDSPKFPFGNRATAYPGSAPLLEIFLAEVSGKYIKRPRIECADNSKALGKWEPEAPRPDRDLESADSEEAARHEKMLVTVSGSDKIRDELRMIVRKYLQVGVSLIELEYQPE</sequence>
<dbReference type="Pfam" id="PF08030">
    <property type="entry name" value="NAD_binding_6"/>
    <property type="match status" value="1"/>
</dbReference>
<gene>
    <name evidence="5" type="ORF">VC83_02576</name>
</gene>
<protein>
    <recommendedName>
        <fullName evidence="4">Ferric reductase NAD binding domain-containing protein</fullName>
    </recommendedName>
</protein>
<dbReference type="GO" id="GO:0005886">
    <property type="term" value="C:plasma membrane"/>
    <property type="evidence" value="ECO:0007669"/>
    <property type="project" value="TreeGrafter"/>
</dbReference>
<keyword evidence="1" id="KW-0813">Transport</keyword>
<feature type="region of interest" description="Disordered" evidence="3">
    <location>
        <begin position="139"/>
        <end position="159"/>
    </location>
</feature>
<dbReference type="InterPro" id="IPR013121">
    <property type="entry name" value="Fe_red_NAD-bd_6"/>
</dbReference>
<dbReference type="Gene3D" id="3.40.50.80">
    <property type="entry name" value="Nucleotide-binding domain of ferredoxin-NADP reductase (FNR) module"/>
    <property type="match status" value="1"/>
</dbReference>
<proteinExistence type="predicted"/>
<dbReference type="GO" id="GO:0006879">
    <property type="term" value="P:intracellular iron ion homeostasis"/>
    <property type="evidence" value="ECO:0007669"/>
    <property type="project" value="TreeGrafter"/>
</dbReference>
<dbReference type="CDD" id="cd06186">
    <property type="entry name" value="NOX_Duox_like_FAD_NADP"/>
    <property type="match status" value="1"/>
</dbReference>
<organism evidence="5">
    <name type="scientific">Pseudogymnoascus destructans</name>
    <dbReference type="NCBI Taxonomy" id="655981"/>
    <lineage>
        <taxon>Eukaryota</taxon>
        <taxon>Fungi</taxon>
        <taxon>Dikarya</taxon>
        <taxon>Ascomycota</taxon>
        <taxon>Pezizomycotina</taxon>
        <taxon>Leotiomycetes</taxon>
        <taxon>Thelebolales</taxon>
        <taxon>Thelebolaceae</taxon>
        <taxon>Pseudogymnoascus</taxon>
    </lineage>
</organism>
<feature type="domain" description="Ferric reductase NAD binding" evidence="4">
    <location>
        <begin position="15"/>
        <end position="180"/>
    </location>
</feature>
<evidence type="ECO:0000259" key="4">
    <source>
        <dbReference type="Pfam" id="PF08030"/>
    </source>
</evidence>
<dbReference type="PANTHER" id="PTHR32361">
    <property type="entry name" value="FERRIC/CUPRIC REDUCTASE TRANSMEMBRANE COMPONENT"/>
    <property type="match status" value="1"/>
</dbReference>